<evidence type="ECO:0000313" key="3">
    <source>
        <dbReference type="Proteomes" id="UP000460718"/>
    </source>
</evidence>
<dbReference type="PROSITE" id="PS51388">
    <property type="entry name" value="GED"/>
    <property type="match status" value="1"/>
</dbReference>
<dbReference type="EMBL" id="QXFW01005312">
    <property type="protein sequence ID" value="KAE8962436.1"/>
    <property type="molecule type" value="Genomic_DNA"/>
</dbReference>
<reference evidence="2 3" key="1">
    <citation type="submission" date="2018-09" db="EMBL/GenBank/DDBJ databases">
        <title>Genomic investigation of the strawberry pathogen Phytophthora fragariae indicates pathogenicity is determined by transcriptional variation in three key races.</title>
        <authorList>
            <person name="Adams T.M."/>
            <person name="Armitage A.D."/>
            <person name="Sobczyk M.K."/>
            <person name="Bates H.J."/>
            <person name="Dunwell J.M."/>
            <person name="Nellist C.F."/>
            <person name="Harrison R.J."/>
        </authorList>
    </citation>
    <scope>NUCLEOTIDE SEQUENCE [LARGE SCALE GENOMIC DNA]</scope>
    <source>
        <strain evidence="2 3">SCRP245</strain>
    </source>
</reference>
<comment type="caution">
    <text evidence="2">The sequence shown here is derived from an EMBL/GenBank/DDBJ whole genome shotgun (WGS) entry which is preliminary data.</text>
</comment>
<evidence type="ECO:0000259" key="1">
    <source>
        <dbReference type="PROSITE" id="PS51388"/>
    </source>
</evidence>
<gene>
    <name evidence="2" type="ORF">PF011_g29394</name>
</gene>
<organism evidence="2 3">
    <name type="scientific">Phytophthora fragariae</name>
    <dbReference type="NCBI Taxonomy" id="53985"/>
    <lineage>
        <taxon>Eukaryota</taxon>
        <taxon>Sar</taxon>
        <taxon>Stramenopiles</taxon>
        <taxon>Oomycota</taxon>
        <taxon>Peronosporomycetes</taxon>
        <taxon>Peronosporales</taxon>
        <taxon>Peronosporaceae</taxon>
        <taxon>Phytophthora</taxon>
    </lineage>
</organism>
<sequence>MESELLGAATDEQVAELLQEDDGKAIRRHQLLNELETLENGRQTIENSGYW</sequence>
<evidence type="ECO:0000313" key="2">
    <source>
        <dbReference type="EMBL" id="KAE8962436.1"/>
    </source>
</evidence>
<accession>A0A6A3GZ30</accession>
<proteinExistence type="predicted"/>
<dbReference type="Proteomes" id="UP000460718">
    <property type="component" value="Unassembled WGS sequence"/>
</dbReference>
<feature type="domain" description="GED" evidence="1">
    <location>
        <begin position="1"/>
        <end position="51"/>
    </location>
</feature>
<name>A0A6A3GZ30_9STRA</name>
<dbReference type="AlphaFoldDB" id="A0A6A3GZ30"/>
<dbReference type="InterPro" id="IPR020850">
    <property type="entry name" value="GED_dom"/>
</dbReference>
<protein>
    <recommendedName>
        <fullName evidence="1">GED domain-containing protein</fullName>
    </recommendedName>
</protein>